<dbReference type="InterPro" id="IPR017705">
    <property type="entry name" value="Ribonuclease_Y"/>
</dbReference>
<dbReference type="EMBL" id="JAAGNX010000002">
    <property type="protein sequence ID" value="NDV62250.1"/>
    <property type="molecule type" value="Genomic_DNA"/>
</dbReference>
<dbReference type="SMART" id="SM00471">
    <property type="entry name" value="HDc"/>
    <property type="match status" value="1"/>
</dbReference>
<dbReference type="GO" id="GO:0005886">
    <property type="term" value="C:plasma membrane"/>
    <property type="evidence" value="ECO:0007669"/>
    <property type="project" value="UniProtKB-UniRule"/>
</dbReference>
<dbReference type="RefSeq" id="WP_163963982.1">
    <property type="nucleotide sequence ID" value="NZ_JAAGNX010000002.1"/>
</dbReference>
<evidence type="ECO:0000256" key="1">
    <source>
        <dbReference type="ARBA" id="ARBA00022722"/>
    </source>
</evidence>
<keyword evidence="4 5" id="KW-0694">RNA-binding</keyword>
<dbReference type="NCBIfam" id="TIGR03319">
    <property type="entry name" value="RNase_Y"/>
    <property type="match status" value="1"/>
</dbReference>
<evidence type="ECO:0000256" key="3">
    <source>
        <dbReference type="ARBA" id="ARBA00022801"/>
    </source>
</evidence>
<feature type="coiled-coil region" evidence="7">
    <location>
        <begin position="55"/>
        <end position="164"/>
    </location>
</feature>
<proteinExistence type="inferred from homology"/>
<dbReference type="GO" id="GO:0006402">
    <property type="term" value="P:mRNA catabolic process"/>
    <property type="evidence" value="ECO:0007669"/>
    <property type="project" value="UniProtKB-UniRule"/>
</dbReference>
<feature type="domain" description="HD" evidence="8">
    <location>
        <begin position="323"/>
        <end position="417"/>
    </location>
</feature>
<dbReference type="GO" id="GO:0003723">
    <property type="term" value="F:RNA binding"/>
    <property type="evidence" value="ECO:0007669"/>
    <property type="project" value="UniProtKB-UniRule"/>
</dbReference>
<dbReference type="SMART" id="SM00322">
    <property type="entry name" value="KH"/>
    <property type="match status" value="1"/>
</dbReference>
<evidence type="ECO:0000256" key="6">
    <source>
        <dbReference type="NCBIfam" id="TIGR03319"/>
    </source>
</evidence>
<dbReference type="InterPro" id="IPR006675">
    <property type="entry name" value="HDIG_dom"/>
</dbReference>
<reference evidence="9 10" key="1">
    <citation type="submission" date="2020-02" db="EMBL/GenBank/DDBJ databases">
        <title>Albibacoteraceae fam. nov., the first described family within the subdivision 4 Verrucomicrobia.</title>
        <authorList>
            <person name="Xi F."/>
        </authorList>
    </citation>
    <scope>NUCLEOTIDE SEQUENCE [LARGE SCALE GENOMIC DNA]</scope>
    <source>
        <strain evidence="9 10">CK1056</strain>
    </source>
</reference>
<comment type="caution">
    <text evidence="9">The sequence shown here is derived from an EMBL/GenBank/DDBJ whole genome shotgun (WGS) entry which is preliminary data.</text>
</comment>
<dbReference type="InterPro" id="IPR004088">
    <property type="entry name" value="KH_dom_type_1"/>
</dbReference>
<name>A0A6B2M3J2_9BACT</name>
<gene>
    <name evidence="5 9" type="primary">rny</name>
    <name evidence="9" type="ORF">G0Q06_07305</name>
</gene>
<dbReference type="Pfam" id="PF12072">
    <property type="entry name" value="RNase_Y_N"/>
    <property type="match status" value="1"/>
</dbReference>
<dbReference type="PROSITE" id="PS51831">
    <property type="entry name" value="HD"/>
    <property type="match status" value="1"/>
</dbReference>
<dbReference type="InterPro" id="IPR004087">
    <property type="entry name" value="KH_dom"/>
</dbReference>
<evidence type="ECO:0000259" key="8">
    <source>
        <dbReference type="PROSITE" id="PS51831"/>
    </source>
</evidence>
<evidence type="ECO:0000256" key="2">
    <source>
        <dbReference type="ARBA" id="ARBA00022759"/>
    </source>
</evidence>
<dbReference type="PROSITE" id="PS50084">
    <property type="entry name" value="KH_TYPE_1"/>
    <property type="match status" value="1"/>
</dbReference>
<dbReference type="AlphaFoldDB" id="A0A6B2M3J2"/>
<dbReference type="Proteomes" id="UP000478417">
    <property type="component" value="Unassembled WGS sequence"/>
</dbReference>
<dbReference type="EC" id="3.1.-.-" evidence="5 6"/>
<keyword evidence="10" id="KW-1185">Reference proteome</keyword>
<dbReference type="SUPFAM" id="SSF109604">
    <property type="entry name" value="HD-domain/PDEase-like"/>
    <property type="match status" value="1"/>
</dbReference>
<dbReference type="NCBIfam" id="TIGR00277">
    <property type="entry name" value="HDIG"/>
    <property type="match status" value="1"/>
</dbReference>
<dbReference type="InterPro" id="IPR022711">
    <property type="entry name" value="RNase_Y_N"/>
</dbReference>
<dbReference type="InterPro" id="IPR036612">
    <property type="entry name" value="KH_dom_type_1_sf"/>
</dbReference>
<evidence type="ECO:0000256" key="4">
    <source>
        <dbReference type="ARBA" id="ARBA00022884"/>
    </source>
</evidence>
<dbReference type="PANTHER" id="PTHR12826">
    <property type="entry name" value="RIBONUCLEASE Y"/>
    <property type="match status" value="1"/>
</dbReference>
<comment type="similarity">
    <text evidence="5">Belongs to the RNase Y family.</text>
</comment>
<evidence type="ECO:0000313" key="10">
    <source>
        <dbReference type="Proteomes" id="UP000478417"/>
    </source>
</evidence>
<protein>
    <recommendedName>
        <fullName evidence="5 6">Ribonuclease Y</fullName>
        <shortName evidence="5">RNase Y</shortName>
        <ecNumber evidence="5 6">3.1.-.-</ecNumber>
    </recommendedName>
</protein>
<dbReference type="SUPFAM" id="SSF54791">
    <property type="entry name" value="Eukaryotic type KH-domain (KH-domain type I)"/>
    <property type="match status" value="1"/>
</dbReference>
<dbReference type="Pfam" id="PF00013">
    <property type="entry name" value="KH_1"/>
    <property type="match status" value="1"/>
</dbReference>
<keyword evidence="3 5" id="KW-0378">Hydrolase</keyword>
<comment type="function">
    <text evidence="5">Endoribonuclease that initiates mRNA decay.</text>
</comment>
<dbReference type="HAMAP" id="MF_00335">
    <property type="entry name" value="RNase_Y"/>
    <property type="match status" value="1"/>
</dbReference>
<dbReference type="CDD" id="cd22431">
    <property type="entry name" value="KH-I_RNaseY"/>
    <property type="match status" value="1"/>
</dbReference>
<keyword evidence="7" id="KW-0175">Coiled coil</keyword>
<dbReference type="InterPro" id="IPR003607">
    <property type="entry name" value="HD/PDEase_dom"/>
</dbReference>
<dbReference type="GO" id="GO:0004521">
    <property type="term" value="F:RNA endonuclease activity"/>
    <property type="evidence" value="ECO:0007669"/>
    <property type="project" value="UniProtKB-UniRule"/>
</dbReference>
<organism evidence="9 10">
    <name type="scientific">Oceanipulchritudo coccoides</name>
    <dbReference type="NCBI Taxonomy" id="2706888"/>
    <lineage>
        <taxon>Bacteria</taxon>
        <taxon>Pseudomonadati</taxon>
        <taxon>Verrucomicrobiota</taxon>
        <taxon>Opitutia</taxon>
        <taxon>Puniceicoccales</taxon>
        <taxon>Oceanipulchritudinaceae</taxon>
        <taxon>Oceanipulchritudo</taxon>
    </lineage>
</organism>
<keyword evidence="1 5" id="KW-0540">Nuclease</keyword>
<dbReference type="Gene3D" id="3.30.1370.10">
    <property type="entry name" value="K Homology domain, type 1"/>
    <property type="match status" value="1"/>
</dbReference>
<sequence>MISIIAAFVAGLLLAGVLALLVYQRRKKTDEALLSERCRIIEREKTLEIEELKLREEIALEKRQAEADRELKRREIEIRGLEEETAVGASAVAKEREKLEKRRSELDERYDVIERSEDRLRENIAEYRTRLQEVSQLTVDSAREQLLEQVRHDIQDEVRELKEELLGRSEKEVEAEAKRTLIACMQRLSAAPQEDITATIVAIPSDDMKGRIIGREGRNIKSFESMTGTTLLIDETPDSVLISSFDPVRRETARLALEALIKDGRIHPSSIEEAVNRAEEEVKQSVVDSGEDALRRLRLNRMHPEIVSCLGKLRFRLSNNQNSLEHSVEVANLCALIASELGLDTELAKRSGLLHDIGKVLDQDHEGSHALAGSYLLKRLGTEDPKVVNAVAAHHSEVPAESPYVALVMIADSLSATRPGVRADSLDGYLHRVRSLEEIAQSMEGVSEAYAIQAGREIRVIVSPGSVSEADAGLLARNIRRRIEDELQYPGTIKVTVIREQRFSETAQ</sequence>
<evidence type="ECO:0000256" key="7">
    <source>
        <dbReference type="SAM" id="Coils"/>
    </source>
</evidence>
<dbReference type="GO" id="GO:0016787">
    <property type="term" value="F:hydrolase activity"/>
    <property type="evidence" value="ECO:0007669"/>
    <property type="project" value="UniProtKB-KW"/>
</dbReference>
<evidence type="ECO:0000256" key="5">
    <source>
        <dbReference type="HAMAP-Rule" id="MF_00335"/>
    </source>
</evidence>
<dbReference type="PANTHER" id="PTHR12826:SF15">
    <property type="entry name" value="RIBONUCLEASE Y"/>
    <property type="match status" value="1"/>
</dbReference>
<dbReference type="CDD" id="cd00077">
    <property type="entry name" value="HDc"/>
    <property type="match status" value="1"/>
</dbReference>
<dbReference type="InterPro" id="IPR006674">
    <property type="entry name" value="HD_domain"/>
</dbReference>
<dbReference type="Gene3D" id="1.10.3210.10">
    <property type="entry name" value="Hypothetical protein af1432"/>
    <property type="match status" value="1"/>
</dbReference>
<accession>A0A6B2M3J2</accession>
<evidence type="ECO:0000313" key="9">
    <source>
        <dbReference type="EMBL" id="NDV62250.1"/>
    </source>
</evidence>
<keyword evidence="2 5" id="KW-0255">Endonuclease</keyword>
<dbReference type="Pfam" id="PF01966">
    <property type="entry name" value="HD"/>
    <property type="match status" value="1"/>
</dbReference>